<evidence type="ECO:0000313" key="2">
    <source>
        <dbReference type="Proteomes" id="UP000015500"/>
    </source>
</evidence>
<name>V5LVQ1_GEOG3</name>
<accession>V5LVQ1</accession>
<evidence type="ECO:0000313" key="1">
    <source>
        <dbReference type="EMBL" id="AHA58116.1"/>
    </source>
</evidence>
<reference evidence="1 2" key="1">
    <citation type="journal article" date="2014" name="Genome Announc.">
        <title>Complete Genome Sequence of the Thermophilic Polychlorinated Biphenyl Degrader Geobacillus sp. Strain JF8 (NBRC 109937).</title>
        <authorList>
            <person name="Shintani M."/>
            <person name="Ohtsubo Y."/>
            <person name="Fukuda K."/>
            <person name="Hosoyama A."/>
            <person name="Ohji S."/>
            <person name="Yamazoe A."/>
            <person name="Fujita N."/>
            <person name="Nagata Y."/>
            <person name="Tsuda M."/>
            <person name="Hatta T."/>
            <person name="Kimbara K."/>
        </authorList>
    </citation>
    <scope>NUCLEOTIDE SEQUENCE [LARGE SCALE GENOMIC DNA]</scope>
    <source>
        <strain evidence="1 2">JF8</strain>
    </source>
</reference>
<dbReference type="EMBL" id="CP006254">
    <property type="protein sequence ID" value="AHA58116.1"/>
    <property type="molecule type" value="Genomic_DNA"/>
</dbReference>
<sequence>MQAGRPAAPGFFETDGCAFAFRKAKDRIAASRTHFIPFNPSMGVAVWRSGKKGTYGLVPPLLF</sequence>
<keyword evidence="2" id="KW-1185">Reference proteome</keyword>
<dbReference type="STRING" id="1921421.M493_02197"/>
<dbReference type="KEGG" id="gjf:M493_02197"/>
<dbReference type="AlphaFoldDB" id="V5LVQ1"/>
<gene>
    <name evidence="1" type="ORF">M493_02197</name>
</gene>
<proteinExistence type="predicted"/>
<protein>
    <submittedName>
        <fullName evidence="1">Uncharacterized protein</fullName>
    </submittedName>
</protein>
<dbReference type="Proteomes" id="UP000015500">
    <property type="component" value="Chromosome"/>
</dbReference>
<organism evidence="1 2">
    <name type="scientific">Geobacillus genomosp. 3</name>
    <dbReference type="NCBI Taxonomy" id="1921421"/>
    <lineage>
        <taxon>Bacteria</taxon>
        <taxon>Bacillati</taxon>
        <taxon>Bacillota</taxon>
        <taxon>Bacilli</taxon>
        <taxon>Bacillales</taxon>
        <taxon>Anoxybacillaceae</taxon>
        <taxon>Geobacillus</taxon>
    </lineage>
</organism>
<dbReference type="HOGENOM" id="CLU_2879452_0_0_9"/>